<protein>
    <submittedName>
        <fullName evidence="2">Uncharacterized protein</fullName>
    </submittedName>
</protein>
<feature type="compositionally biased region" description="Acidic residues" evidence="1">
    <location>
        <begin position="7"/>
        <end position="21"/>
    </location>
</feature>
<keyword evidence="3" id="KW-1185">Reference proteome</keyword>
<sequence>MTYSFESEIDHEDDQPSEEETTPNSKPRQEHREVILPDPIPATVVDAIHSATPGRIQTLLLEIVNTIPAAQSLAEQRLLLPLSEPTNGSAPSSIKRKAYETCKNCKVEFSVVENHKGACEKEANDASDMWADHDEDCHGTIEDLADDPDFEDGFVWSCCDQAVRTKGCIVSKHEPKQDDATKKARQILQPVSRNIQTASGFRGPGGRQLL</sequence>
<accession>A0A9Q9AYU3</accession>
<evidence type="ECO:0000313" key="3">
    <source>
        <dbReference type="Proteomes" id="UP001056384"/>
    </source>
</evidence>
<dbReference type="PANTHER" id="PTHR38167:SF1">
    <property type="entry name" value="C2H2-TYPE DOMAIN-CONTAINING PROTEIN"/>
    <property type="match status" value="1"/>
</dbReference>
<dbReference type="EMBL" id="CP099427">
    <property type="protein sequence ID" value="USW57669.1"/>
    <property type="molecule type" value="Genomic_DNA"/>
</dbReference>
<reference evidence="2" key="1">
    <citation type="submission" date="2022-06" db="EMBL/GenBank/DDBJ databases">
        <title>Complete genome sequences of two strains of the flax pathogen Septoria linicola.</title>
        <authorList>
            <person name="Lapalu N."/>
            <person name="Simon A."/>
            <person name="Demenou B."/>
            <person name="Paumier D."/>
            <person name="Guillot M.-P."/>
            <person name="Gout L."/>
            <person name="Valade R."/>
        </authorList>
    </citation>
    <scope>NUCLEOTIDE SEQUENCE</scope>
    <source>
        <strain evidence="2">SE15195</strain>
    </source>
</reference>
<evidence type="ECO:0000256" key="1">
    <source>
        <dbReference type="SAM" id="MobiDB-lite"/>
    </source>
</evidence>
<dbReference type="AlphaFoldDB" id="A0A9Q9AYU3"/>
<evidence type="ECO:0000313" key="2">
    <source>
        <dbReference type="EMBL" id="USW57669.1"/>
    </source>
</evidence>
<feature type="region of interest" description="Disordered" evidence="1">
    <location>
        <begin position="1"/>
        <end position="32"/>
    </location>
</feature>
<dbReference type="Proteomes" id="UP001056384">
    <property type="component" value="Chromosome 10"/>
</dbReference>
<proteinExistence type="predicted"/>
<name>A0A9Q9AYU3_9PEZI</name>
<gene>
    <name evidence="2" type="ORF">Slin15195_G109880</name>
</gene>
<organism evidence="2 3">
    <name type="scientific">Septoria linicola</name>
    <dbReference type="NCBI Taxonomy" id="215465"/>
    <lineage>
        <taxon>Eukaryota</taxon>
        <taxon>Fungi</taxon>
        <taxon>Dikarya</taxon>
        <taxon>Ascomycota</taxon>
        <taxon>Pezizomycotina</taxon>
        <taxon>Dothideomycetes</taxon>
        <taxon>Dothideomycetidae</taxon>
        <taxon>Mycosphaerellales</taxon>
        <taxon>Mycosphaerellaceae</taxon>
        <taxon>Septoria</taxon>
    </lineage>
</organism>
<dbReference type="PANTHER" id="PTHR38167">
    <property type="entry name" value="C2H2-TYPE DOMAIN-CONTAINING PROTEIN"/>
    <property type="match status" value="1"/>
</dbReference>